<dbReference type="Proteomes" id="UP001500363">
    <property type="component" value="Unassembled WGS sequence"/>
</dbReference>
<evidence type="ECO:0000313" key="3">
    <source>
        <dbReference type="EMBL" id="GAA1554780.1"/>
    </source>
</evidence>
<evidence type="ECO:0008006" key="5">
    <source>
        <dbReference type="Google" id="ProtNLM"/>
    </source>
</evidence>
<comment type="caution">
    <text evidence="3">The sequence shown here is derived from an EMBL/GenBank/DDBJ whole genome shotgun (WGS) entry which is preliminary data.</text>
</comment>
<accession>A0ABN2CB35</accession>
<keyword evidence="4" id="KW-1185">Reference proteome</keyword>
<proteinExistence type="predicted"/>
<feature type="chain" id="PRO_5046495231" description="Subtilisin inhibitor-like" evidence="2">
    <location>
        <begin position="20"/>
        <end position="172"/>
    </location>
</feature>
<evidence type="ECO:0000313" key="4">
    <source>
        <dbReference type="Proteomes" id="UP001500363"/>
    </source>
</evidence>
<feature type="region of interest" description="Disordered" evidence="1">
    <location>
        <begin position="18"/>
        <end position="94"/>
    </location>
</feature>
<reference evidence="3 4" key="1">
    <citation type="journal article" date="2019" name="Int. J. Syst. Evol. Microbiol.">
        <title>The Global Catalogue of Microorganisms (GCM) 10K type strain sequencing project: providing services to taxonomists for standard genome sequencing and annotation.</title>
        <authorList>
            <consortium name="The Broad Institute Genomics Platform"/>
            <consortium name="The Broad Institute Genome Sequencing Center for Infectious Disease"/>
            <person name="Wu L."/>
            <person name="Ma J."/>
        </authorList>
    </citation>
    <scope>NUCLEOTIDE SEQUENCE [LARGE SCALE GENOMIC DNA]</scope>
    <source>
        <strain evidence="3 4">JCM 14303</strain>
    </source>
</reference>
<organism evidence="3 4">
    <name type="scientific">Kribbella lupini</name>
    <dbReference type="NCBI Taxonomy" id="291602"/>
    <lineage>
        <taxon>Bacteria</taxon>
        <taxon>Bacillati</taxon>
        <taxon>Actinomycetota</taxon>
        <taxon>Actinomycetes</taxon>
        <taxon>Propionibacteriales</taxon>
        <taxon>Kribbellaceae</taxon>
        <taxon>Kribbella</taxon>
    </lineage>
</organism>
<dbReference type="EMBL" id="BAAANC010000004">
    <property type="protein sequence ID" value="GAA1554780.1"/>
    <property type="molecule type" value="Genomic_DNA"/>
</dbReference>
<feature type="compositionally biased region" description="Low complexity" evidence="1">
    <location>
        <begin position="29"/>
        <end position="48"/>
    </location>
</feature>
<gene>
    <name evidence="3" type="ORF">GCM10009741_69020</name>
</gene>
<name>A0ABN2CB35_9ACTN</name>
<dbReference type="RefSeq" id="WP_344181810.1">
    <property type="nucleotide sequence ID" value="NZ_BAAANC010000004.1"/>
</dbReference>
<feature type="signal peptide" evidence="2">
    <location>
        <begin position="1"/>
        <end position="19"/>
    </location>
</feature>
<evidence type="ECO:0000256" key="1">
    <source>
        <dbReference type="SAM" id="MobiDB-lite"/>
    </source>
</evidence>
<feature type="region of interest" description="Disordered" evidence="1">
    <location>
        <begin position="133"/>
        <end position="160"/>
    </location>
</feature>
<feature type="compositionally biased region" description="Basic and acidic residues" evidence="1">
    <location>
        <begin position="53"/>
        <end position="70"/>
    </location>
</feature>
<sequence length="172" mass="17936">MKRLSVLAAIALLALTGCGGEPESNGVASGSSSPSASASSSSSSSSGPENLSQDEKGVKFAQCLREHGLDVADPEPGKGIQLKFGPESGLSREQVDKAMEDCRKYSPQGDGAPNPQQEENGRKFAACMRENGVEKFPDPKPGQRGIMIDQETGQDPDLEKAQAACQSILAGK</sequence>
<evidence type="ECO:0000256" key="2">
    <source>
        <dbReference type="SAM" id="SignalP"/>
    </source>
</evidence>
<dbReference type="PROSITE" id="PS51257">
    <property type="entry name" value="PROKAR_LIPOPROTEIN"/>
    <property type="match status" value="1"/>
</dbReference>
<protein>
    <recommendedName>
        <fullName evidence="5">Subtilisin inhibitor-like</fullName>
    </recommendedName>
</protein>
<keyword evidence="2" id="KW-0732">Signal</keyword>